<dbReference type="Pfam" id="PF00990">
    <property type="entry name" value="GGDEF"/>
    <property type="match status" value="1"/>
</dbReference>
<dbReference type="PANTHER" id="PTHR44757">
    <property type="entry name" value="DIGUANYLATE CYCLASE DGCP"/>
    <property type="match status" value="1"/>
</dbReference>
<dbReference type="STRING" id="523791.Kkor_0358"/>
<dbReference type="InterPro" id="IPR013656">
    <property type="entry name" value="PAS_4"/>
</dbReference>
<protein>
    <submittedName>
        <fullName evidence="6">Diguanylate cyclase/phosphodiesterase with PAS/PAC and GAF sensor(S)</fullName>
    </submittedName>
</protein>
<dbReference type="AlphaFoldDB" id="C7R7Z7"/>
<dbReference type="SMART" id="SM00052">
    <property type="entry name" value="EAL"/>
    <property type="match status" value="1"/>
</dbReference>
<dbReference type="SMART" id="SM00086">
    <property type="entry name" value="PAC"/>
    <property type="match status" value="2"/>
</dbReference>
<evidence type="ECO:0000256" key="1">
    <source>
        <dbReference type="SAM" id="Phobius"/>
    </source>
</evidence>
<dbReference type="Gene3D" id="3.30.70.270">
    <property type="match status" value="1"/>
</dbReference>
<dbReference type="CDD" id="cd01949">
    <property type="entry name" value="GGDEF"/>
    <property type="match status" value="1"/>
</dbReference>
<dbReference type="SUPFAM" id="SSF55781">
    <property type="entry name" value="GAF domain-like"/>
    <property type="match status" value="1"/>
</dbReference>
<dbReference type="PROSITE" id="PS50112">
    <property type="entry name" value="PAS"/>
    <property type="match status" value="1"/>
</dbReference>
<dbReference type="InterPro" id="IPR000160">
    <property type="entry name" value="GGDEF_dom"/>
</dbReference>
<evidence type="ECO:0000313" key="7">
    <source>
        <dbReference type="Proteomes" id="UP000001231"/>
    </source>
</evidence>
<dbReference type="PROSITE" id="PS50883">
    <property type="entry name" value="EAL"/>
    <property type="match status" value="1"/>
</dbReference>
<feature type="transmembrane region" description="Helical" evidence="1">
    <location>
        <begin position="12"/>
        <end position="32"/>
    </location>
</feature>
<evidence type="ECO:0000313" key="6">
    <source>
        <dbReference type="EMBL" id="ACV25779.1"/>
    </source>
</evidence>
<dbReference type="Pfam" id="PF08448">
    <property type="entry name" value="PAS_4"/>
    <property type="match status" value="1"/>
</dbReference>
<proteinExistence type="predicted"/>
<dbReference type="InterPro" id="IPR035919">
    <property type="entry name" value="EAL_sf"/>
</dbReference>
<evidence type="ECO:0000259" key="4">
    <source>
        <dbReference type="PROSITE" id="PS50883"/>
    </source>
</evidence>
<dbReference type="PANTHER" id="PTHR44757:SF2">
    <property type="entry name" value="BIOFILM ARCHITECTURE MAINTENANCE PROTEIN MBAA"/>
    <property type="match status" value="1"/>
</dbReference>
<dbReference type="NCBIfam" id="TIGR00229">
    <property type="entry name" value="sensory_box"/>
    <property type="match status" value="2"/>
</dbReference>
<dbReference type="EMBL" id="CP001707">
    <property type="protein sequence ID" value="ACV25779.1"/>
    <property type="molecule type" value="Genomic_DNA"/>
</dbReference>
<dbReference type="PROSITE" id="PS50887">
    <property type="entry name" value="GGDEF"/>
    <property type="match status" value="1"/>
</dbReference>
<evidence type="ECO:0000259" key="3">
    <source>
        <dbReference type="PROSITE" id="PS50113"/>
    </source>
</evidence>
<dbReference type="InParanoid" id="C7R7Z7"/>
<dbReference type="Proteomes" id="UP000001231">
    <property type="component" value="Chromosome"/>
</dbReference>
<sequence>MYFVTLAFSSTWLPLILILMLATGLIIAIYAWRRASDDAVVTKNQLNAQYRTLNSVVKFKSLEDKLDDVCSLIESQIDDALCSVMLADDKYESLIPIASPQLPQSFLLSLKNLPIADGVGGCGTAAATGKAVIVPDMLEDPRFDQFHDLIHGYDLRACWSHPIFISESKKAVGTFAVYFRKVREPKEDELDLILRSRDLAALIIEQHQQKIKRERFEQQNRSLFTHNPEAVFTFDLEGHFTSVNKATCELMKCSENELLNQHYSVAVTEQDLARTDEHFYAARRGIPQRYEILTPDMQGNIHYLHVTNMPIIVDGQVTGVHGIALDLTREKQHEERAKILERSVESSTHGLLISDARADDFPTIYVNPAFERITGYSKEDIIGKNCRILQGPDTDQKVRQAIHNALEQQTEISTIIKNYKKDGTPFWNELLISPVKDDNDNVTHFIGLQNDITERIQRQETLEFHASHDPLTHLKNRSALERYLTSWAKNKDQISNTYILFIDLDGFKPINDSLGHEFGDQILVETAQRLNSEIVEPNMLARFGGDEFVAVIQDLTDSHQVEALARKLLERVAESYKVDDIEVSLSAAIGITSSQESFKHPMELIQRADIAMYEAKKRGGSYIYWHTAELNTNIDQQVAVRAQLQDAILQNQFELFYQPIMSHDNNIGGVEALIRWKHPIKGYVSPAEFIPVAERTGQIIPISEWVLNRACTDIQELKRFGINSVSVNFSPIQFYREDFVEKIAETLKHHNIQPGEITVEITENVLVHDTDHITELLNELRQLGLDVAIDDFGSGFASLRYLNMLPVNKLKIDRSFTGNIHQNKHNAAITRGILGMTTEMEIEVVAEGVETDEEYQYLREHKCDFMQGYLFCRPIPIKELIEWVKNR</sequence>
<dbReference type="InterPro" id="IPR029787">
    <property type="entry name" value="Nucleotide_cyclase"/>
</dbReference>
<dbReference type="SUPFAM" id="SSF141868">
    <property type="entry name" value="EAL domain-like"/>
    <property type="match status" value="1"/>
</dbReference>
<reference evidence="6 7" key="1">
    <citation type="journal article" date="2009" name="Stand. Genomic Sci.">
        <title>Complete genome sequence of Kangiella koreensis type strain (SW-125).</title>
        <authorList>
            <person name="Han C."/>
            <person name="Sikorski J."/>
            <person name="Lapidus A."/>
            <person name="Nolan M."/>
            <person name="Glavina Del Rio T."/>
            <person name="Tice H."/>
            <person name="Cheng J.F."/>
            <person name="Lucas S."/>
            <person name="Chen F."/>
            <person name="Copeland A."/>
            <person name="Ivanova N."/>
            <person name="Mavromatis K."/>
            <person name="Ovchinnikova G."/>
            <person name="Pati A."/>
            <person name="Bruce D."/>
            <person name="Goodwin L."/>
            <person name="Pitluck S."/>
            <person name="Chen A."/>
            <person name="Palaniappan K."/>
            <person name="Land M."/>
            <person name="Hauser L."/>
            <person name="Chang Y.J."/>
            <person name="Jeffries C.D."/>
            <person name="Chain P."/>
            <person name="Saunders E."/>
            <person name="Brettin T."/>
            <person name="Goker M."/>
            <person name="Tindall B.J."/>
            <person name="Bristow J."/>
            <person name="Eisen J.A."/>
            <person name="Markowitz V."/>
            <person name="Hugenholtz P."/>
            <person name="Kyrpides N.C."/>
            <person name="Klenk H.P."/>
            <person name="Detter J.C."/>
        </authorList>
    </citation>
    <scope>NUCLEOTIDE SEQUENCE [LARGE SCALE GENOMIC DNA]</scope>
    <source>
        <strain evidence="7">DSM 16069 / KCTC 12182 / SW-125</strain>
    </source>
</reference>
<keyword evidence="1" id="KW-0472">Membrane</keyword>
<dbReference type="eggNOG" id="COG5001">
    <property type="taxonomic scope" value="Bacteria"/>
</dbReference>
<dbReference type="Gene3D" id="3.30.450.20">
    <property type="entry name" value="PAS domain"/>
    <property type="match status" value="2"/>
</dbReference>
<dbReference type="InterPro" id="IPR003018">
    <property type="entry name" value="GAF"/>
</dbReference>
<feature type="domain" description="GGDEF" evidence="5">
    <location>
        <begin position="495"/>
        <end position="628"/>
    </location>
</feature>
<gene>
    <name evidence="6" type="ordered locus">Kkor_0358</name>
</gene>
<dbReference type="HOGENOM" id="CLU_000445_70_20_6"/>
<dbReference type="InterPro" id="IPR035965">
    <property type="entry name" value="PAS-like_dom_sf"/>
</dbReference>
<keyword evidence="7" id="KW-1185">Reference proteome</keyword>
<dbReference type="Pfam" id="PF00563">
    <property type="entry name" value="EAL"/>
    <property type="match status" value="1"/>
</dbReference>
<dbReference type="NCBIfam" id="TIGR00254">
    <property type="entry name" value="GGDEF"/>
    <property type="match status" value="1"/>
</dbReference>
<dbReference type="CDD" id="cd01948">
    <property type="entry name" value="EAL"/>
    <property type="match status" value="1"/>
</dbReference>
<dbReference type="eggNOG" id="COG2203">
    <property type="taxonomic scope" value="Bacteria"/>
</dbReference>
<dbReference type="InterPro" id="IPR012226">
    <property type="entry name" value="Diguanyl_cyclase/Pdiesterase"/>
</dbReference>
<accession>C7R7Z7</accession>
<feature type="domain" description="PAC" evidence="3">
    <location>
        <begin position="408"/>
        <end position="464"/>
    </location>
</feature>
<dbReference type="CDD" id="cd00130">
    <property type="entry name" value="PAS"/>
    <property type="match status" value="2"/>
</dbReference>
<evidence type="ECO:0000259" key="2">
    <source>
        <dbReference type="PROSITE" id="PS50112"/>
    </source>
</evidence>
<dbReference type="InterPro" id="IPR001610">
    <property type="entry name" value="PAC"/>
</dbReference>
<dbReference type="InterPro" id="IPR029016">
    <property type="entry name" value="GAF-like_dom_sf"/>
</dbReference>
<feature type="domain" description="PAS" evidence="2">
    <location>
        <begin position="336"/>
        <end position="409"/>
    </location>
</feature>
<dbReference type="SUPFAM" id="SSF55073">
    <property type="entry name" value="Nucleotide cyclase"/>
    <property type="match status" value="1"/>
</dbReference>
<evidence type="ECO:0000259" key="5">
    <source>
        <dbReference type="PROSITE" id="PS50887"/>
    </source>
</evidence>
<dbReference type="Pfam" id="PF13426">
    <property type="entry name" value="PAS_9"/>
    <property type="match status" value="1"/>
</dbReference>
<dbReference type="KEGG" id="kko:Kkor_0358"/>
<dbReference type="Pfam" id="PF01590">
    <property type="entry name" value="GAF"/>
    <property type="match status" value="1"/>
</dbReference>
<dbReference type="SUPFAM" id="SSF55785">
    <property type="entry name" value="PYP-like sensor domain (PAS domain)"/>
    <property type="match status" value="2"/>
</dbReference>
<dbReference type="PIRSF" id="PIRSF005925">
    <property type="entry name" value="Dos"/>
    <property type="match status" value="1"/>
</dbReference>
<dbReference type="InterPro" id="IPR000700">
    <property type="entry name" value="PAS-assoc_C"/>
</dbReference>
<dbReference type="SMART" id="SM00267">
    <property type="entry name" value="GGDEF"/>
    <property type="match status" value="1"/>
</dbReference>
<dbReference type="InterPro" id="IPR001633">
    <property type="entry name" value="EAL_dom"/>
</dbReference>
<dbReference type="PROSITE" id="PS50113">
    <property type="entry name" value="PAC"/>
    <property type="match status" value="1"/>
</dbReference>
<dbReference type="InterPro" id="IPR000014">
    <property type="entry name" value="PAS"/>
</dbReference>
<organism evidence="6 7">
    <name type="scientific">Kangiella koreensis (strain DSM 16069 / JCM 12317 / KCTC 12182 / SW-125)</name>
    <dbReference type="NCBI Taxonomy" id="523791"/>
    <lineage>
        <taxon>Bacteria</taxon>
        <taxon>Pseudomonadati</taxon>
        <taxon>Pseudomonadota</taxon>
        <taxon>Gammaproteobacteria</taxon>
        <taxon>Kangiellales</taxon>
        <taxon>Kangiellaceae</taxon>
        <taxon>Kangiella</taxon>
    </lineage>
</organism>
<dbReference type="Gene3D" id="3.30.450.40">
    <property type="match status" value="1"/>
</dbReference>
<keyword evidence="1" id="KW-0812">Transmembrane</keyword>
<feature type="domain" description="EAL" evidence="4">
    <location>
        <begin position="637"/>
        <end position="887"/>
    </location>
</feature>
<name>C7R7Z7_KANKD</name>
<dbReference type="RefSeq" id="WP_012800294.1">
    <property type="nucleotide sequence ID" value="NC_013166.1"/>
</dbReference>
<keyword evidence="1" id="KW-1133">Transmembrane helix</keyword>
<dbReference type="InterPro" id="IPR043128">
    <property type="entry name" value="Rev_trsase/Diguanyl_cyclase"/>
</dbReference>
<dbReference type="InterPro" id="IPR052155">
    <property type="entry name" value="Biofilm_reg_signaling"/>
</dbReference>
<dbReference type="Gene3D" id="3.20.20.450">
    <property type="entry name" value="EAL domain"/>
    <property type="match status" value="1"/>
</dbReference>
<dbReference type="SMART" id="SM00065">
    <property type="entry name" value="GAF"/>
    <property type="match status" value="1"/>
</dbReference>
<dbReference type="SMART" id="SM00091">
    <property type="entry name" value="PAS"/>
    <property type="match status" value="2"/>
</dbReference>